<protein>
    <recommendedName>
        <fullName evidence="12">Minor extracellular protease vpr</fullName>
    </recommendedName>
</protein>
<evidence type="ECO:0000259" key="9">
    <source>
        <dbReference type="Pfam" id="PF06280"/>
    </source>
</evidence>
<dbReference type="CDD" id="cd07489">
    <property type="entry name" value="Peptidases_S8_5"/>
    <property type="match status" value="1"/>
</dbReference>
<sequence>MFNISSALGIQYLKRRDNMWTTALRVAVFAALFATATPFAPRSPDPLIQEYVPGAYLFELEDGHDVSALHDGIETHGTVRMHLDYKLFKGVSVQLHDVRNAHTRAMAMASAAAPAVKNVWPISIFKHPGGDVQVLSSPSGPFLINDTDGQDDIWSPHKMTQVDKLKAEGITGKGIKIAVIDTGIDYTHPALGGCFGKGCLVSFGHDLVGDKYAEPGDEPAPDDDPRDCDGHGTHIAGIIAARPNPMRFTGAAPGVSLGAYKVSGCDGYTAEDVLIAAYNKAYEDGADIITTSMGAANGWTEKPLSAAVSRIVDGGVPCVAASGNDGKFGPFLAGTPGDGRGVIATGSFDSVFDTLVLSISRFSVDGGEPQMFGYLPVTDDSLVLAQNTWDVKLPLYATSLNTSVRRDACHRLPDSTPDLSNMAVLVRDGGCNPIIKAQNAVAKGAKYLLVYGEYGESDEIYQMPIYSVGTFITGAGMVLPEAGEAMVAALKAGHNVTVDMTSPDNIGYLLHNIKRPRTGGRVAFSSTWGPGWRMELKPTAGTPGNNITSTWLNNSYAIESGTSMAAPLMAGIVALIAEARGTLDPALMMNLLSATANPQLYNAGHGFVEGQLAPAFSQGGGLVQAHEAAHAATILEPSSLSFNDTDHFQDRLSFLLSNRDTHEITYTISHVPTRSFYTLSEDYSAYAFPRWSPRSFVDSHAALEFSETKITLHPGHCREVSVSAQPPKDVDARRLALWSGYIAINGTDGTSLSLPYQGMVGSLQNATVLRRRGPVFVALKSRNWAALEPNSTVTLPPPGQRKPTDDVFGLVVNNALGSPQLRAYMVPLTTGPAGEKMMVDDPLGGGRFKTIGQPYGLPMRWVGGQMHAIPFDGSLDSGEYAPPGRYKFVVHELRLYGDEKKLEDWDVAESQAFKIRYEGCWFGGKGSTLMG</sequence>
<evidence type="ECO:0000256" key="2">
    <source>
        <dbReference type="ARBA" id="ARBA00022670"/>
    </source>
</evidence>
<evidence type="ECO:0000259" key="8">
    <source>
        <dbReference type="Pfam" id="PF00082"/>
    </source>
</evidence>
<proteinExistence type="inferred from homology"/>
<dbReference type="InterPro" id="IPR015500">
    <property type="entry name" value="Peptidase_S8_subtilisin-rel"/>
</dbReference>
<dbReference type="InterPro" id="IPR022398">
    <property type="entry name" value="Peptidase_S8_His-AS"/>
</dbReference>
<feature type="active site" description="Charge relay system" evidence="6">
    <location>
        <position position="181"/>
    </location>
</feature>
<dbReference type="InterPro" id="IPR050131">
    <property type="entry name" value="Peptidase_S8_subtilisin-like"/>
</dbReference>
<evidence type="ECO:0000313" key="10">
    <source>
        <dbReference type="EMBL" id="KAK4092574.1"/>
    </source>
</evidence>
<dbReference type="InterPro" id="IPR010435">
    <property type="entry name" value="C5a/SBT2-like_Fn3"/>
</dbReference>
<dbReference type="InterPro" id="IPR023827">
    <property type="entry name" value="Peptidase_S8_Asp-AS"/>
</dbReference>
<dbReference type="CDD" id="cd02124">
    <property type="entry name" value="PA_PoS1_like"/>
    <property type="match status" value="1"/>
</dbReference>
<dbReference type="InterPro" id="IPR036852">
    <property type="entry name" value="Peptidase_S8/S53_dom_sf"/>
</dbReference>
<dbReference type="InterPro" id="IPR023828">
    <property type="entry name" value="Peptidase_S8_Ser-AS"/>
</dbReference>
<dbReference type="PROSITE" id="PS00137">
    <property type="entry name" value="SUBTILASE_HIS"/>
    <property type="match status" value="1"/>
</dbReference>
<accession>A0ABR0C8S4</accession>
<organism evidence="10 11">
    <name type="scientific">Purpureocillium lilacinum</name>
    <name type="common">Paecilomyces lilacinus</name>
    <dbReference type="NCBI Taxonomy" id="33203"/>
    <lineage>
        <taxon>Eukaryota</taxon>
        <taxon>Fungi</taxon>
        <taxon>Dikarya</taxon>
        <taxon>Ascomycota</taxon>
        <taxon>Pezizomycotina</taxon>
        <taxon>Sordariomycetes</taxon>
        <taxon>Hypocreomycetidae</taxon>
        <taxon>Hypocreales</taxon>
        <taxon>Ophiocordycipitaceae</taxon>
        <taxon>Purpureocillium</taxon>
    </lineage>
</organism>
<dbReference type="Pfam" id="PF00082">
    <property type="entry name" value="Peptidase_S8"/>
    <property type="match status" value="1"/>
</dbReference>
<dbReference type="InterPro" id="IPR034187">
    <property type="entry name" value="Peptidases_S8_5"/>
</dbReference>
<keyword evidence="4 6" id="KW-0378">Hydrolase</keyword>
<evidence type="ECO:0000256" key="5">
    <source>
        <dbReference type="ARBA" id="ARBA00022825"/>
    </source>
</evidence>
<feature type="active site" description="Charge relay system" evidence="6">
    <location>
        <position position="231"/>
    </location>
</feature>
<dbReference type="Pfam" id="PF06280">
    <property type="entry name" value="fn3_5"/>
    <property type="match status" value="1"/>
</dbReference>
<dbReference type="SUPFAM" id="SSF52743">
    <property type="entry name" value="Subtilisin-like"/>
    <property type="match status" value="1"/>
</dbReference>
<evidence type="ECO:0000256" key="4">
    <source>
        <dbReference type="ARBA" id="ARBA00022801"/>
    </source>
</evidence>
<gene>
    <name evidence="10" type="ORF">Purlil1_3195</name>
</gene>
<evidence type="ECO:0000256" key="6">
    <source>
        <dbReference type="PROSITE-ProRule" id="PRU01240"/>
    </source>
</evidence>
<dbReference type="PROSITE" id="PS00138">
    <property type="entry name" value="SUBTILASE_SER"/>
    <property type="match status" value="1"/>
</dbReference>
<dbReference type="PANTHER" id="PTHR43806">
    <property type="entry name" value="PEPTIDASE S8"/>
    <property type="match status" value="1"/>
</dbReference>
<keyword evidence="2 6" id="KW-0645">Protease</keyword>
<evidence type="ECO:0008006" key="12">
    <source>
        <dbReference type="Google" id="ProtNLM"/>
    </source>
</evidence>
<dbReference type="PROSITE" id="PS51892">
    <property type="entry name" value="SUBTILASE"/>
    <property type="match status" value="1"/>
</dbReference>
<dbReference type="PROSITE" id="PS00136">
    <property type="entry name" value="SUBTILASE_ASP"/>
    <property type="match status" value="1"/>
</dbReference>
<keyword evidence="5 6" id="KW-0720">Serine protease</keyword>
<name>A0ABR0C8S4_PURLI</name>
<evidence type="ECO:0000256" key="1">
    <source>
        <dbReference type="ARBA" id="ARBA00011073"/>
    </source>
</evidence>
<feature type="active site" description="Charge relay system" evidence="6">
    <location>
        <position position="563"/>
    </location>
</feature>
<keyword evidence="3" id="KW-0732">Signal</keyword>
<feature type="domain" description="C5a peptidase/Subtilisin-like protease SBT2-like Fn3-like" evidence="9">
    <location>
        <begin position="641"/>
        <end position="756"/>
    </location>
</feature>
<dbReference type="PRINTS" id="PR00723">
    <property type="entry name" value="SUBTILISIN"/>
</dbReference>
<dbReference type="PANTHER" id="PTHR43806:SF66">
    <property type="entry name" value="SERIN ENDOPEPTIDASE"/>
    <property type="match status" value="1"/>
</dbReference>
<dbReference type="Proteomes" id="UP001287286">
    <property type="component" value="Unassembled WGS sequence"/>
</dbReference>
<evidence type="ECO:0000256" key="3">
    <source>
        <dbReference type="ARBA" id="ARBA00022729"/>
    </source>
</evidence>
<comment type="caution">
    <text evidence="10">The sequence shown here is derived from an EMBL/GenBank/DDBJ whole genome shotgun (WGS) entry which is preliminary data.</text>
</comment>
<reference evidence="10 11" key="1">
    <citation type="journal article" date="2024" name="Microbiol. Resour. Announc.">
        <title>Genome annotations for the ascomycete fungi Trichoderma harzianum, Trichoderma aggressivum, and Purpureocillium lilacinum.</title>
        <authorList>
            <person name="Beijen E.P.W."/>
            <person name="Ohm R.A."/>
        </authorList>
    </citation>
    <scope>NUCLEOTIDE SEQUENCE [LARGE SCALE GENOMIC DNA]</scope>
    <source>
        <strain evidence="10 11">CBS 150709</strain>
    </source>
</reference>
<keyword evidence="11" id="KW-1185">Reference proteome</keyword>
<feature type="domain" description="Peptidase S8/S53" evidence="8">
    <location>
        <begin position="172"/>
        <end position="597"/>
    </location>
</feature>
<evidence type="ECO:0000256" key="7">
    <source>
        <dbReference type="RuleBase" id="RU003355"/>
    </source>
</evidence>
<dbReference type="EMBL" id="JAWRVI010000008">
    <property type="protein sequence ID" value="KAK4092574.1"/>
    <property type="molecule type" value="Genomic_DNA"/>
</dbReference>
<dbReference type="InterPro" id="IPR000209">
    <property type="entry name" value="Peptidase_S8/S53_dom"/>
</dbReference>
<comment type="similarity">
    <text evidence="1 6 7">Belongs to the peptidase S8 family.</text>
</comment>
<evidence type="ECO:0000313" key="11">
    <source>
        <dbReference type="Proteomes" id="UP001287286"/>
    </source>
</evidence>
<dbReference type="Gene3D" id="3.40.50.200">
    <property type="entry name" value="Peptidase S8/S53 domain"/>
    <property type="match status" value="2"/>
</dbReference>